<protein>
    <recommendedName>
        <fullName evidence="6">DUF4214 domain-containing protein</fullName>
    </recommendedName>
</protein>
<dbReference type="Pfam" id="PF13946">
    <property type="entry name" value="DUF4214"/>
    <property type="match status" value="1"/>
</dbReference>
<comment type="caution">
    <text evidence="4">The sequence shown here is derived from an EMBL/GenBank/DDBJ whole genome shotgun (WGS) entry which is preliminary data.</text>
</comment>
<dbReference type="AlphaFoldDB" id="A0A2P7S883"/>
<feature type="chain" id="PRO_5015154784" description="DUF4214 domain-containing protein" evidence="1">
    <location>
        <begin position="22"/>
        <end position="478"/>
    </location>
</feature>
<feature type="signal peptide" evidence="1">
    <location>
        <begin position="1"/>
        <end position="21"/>
    </location>
</feature>
<dbReference type="Gene3D" id="3.20.20.80">
    <property type="entry name" value="Glycosidases"/>
    <property type="match status" value="1"/>
</dbReference>
<evidence type="ECO:0000256" key="1">
    <source>
        <dbReference type="SAM" id="SignalP"/>
    </source>
</evidence>
<keyword evidence="5" id="KW-1185">Reference proteome</keyword>
<feature type="domain" description="Asl1-like glycosyl hydrolase catalytic" evidence="2">
    <location>
        <begin position="166"/>
        <end position="268"/>
    </location>
</feature>
<gene>
    <name evidence="4" type="ORF">C7I85_19330</name>
</gene>
<reference evidence="4 5" key="1">
    <citation type="submission" date="2018-03" db="EMBL/GenBank/DDBJ databases">
        <title>The draft genome of Mesorhizobium soli JCM 19897.</title>
        <authorList>
            <person name="Li L."/>
            <person name="Liu L."/>
            <person name="Liang L."/>
            <person name="Wang T."/>
            <person name="Zhang X."/>
        </authorList>
    </citation>
    <scope>NUCLEOTIDE SEQUENCE [LARGE SCALE GENOMIC DNA]</scope>
    <source>
        <strain evidence="4 5">JCM 19897</strain>
    </source>
</reference>
<dbReference type="InterPro" id="IPR024655">
    <property type="entry name" value="Asl1_glyco_hydro_catalytic"/>
</dbReference>
<evidence type="ECO:0000259" key="3">
    <source>
        <dbReference type="Pfam" id="PF13946"/>
    </source>
</evidence>
<dbReference type="InterPro" id="IPR025282">
    <property type="entry name" value="DUF4214"/>
</dbReference>
<evidence type="ECO:0000313" key="5">
    <source>
        <dbReference type="Proteomes" id="UP000240653"/>
    </source>
</evidence>
<keyword evidence="1" id="KW-0732">Signal</keyword>
<name>A0A2P7S883_9HYPH</name>
<dbReference type="Pfam" id="PF11790">
    <property type="entry name" value="Glyco_hydro_cc"/>
    <property type="match status" value="1"/>
</dbReference>
<dbReference type="RefSeq" id="WP_106725738.1">
    <property type="nucleotide sequence ID" value="NZ_PXYL01000010.1"/>
</dbReference>
<dbReference type="InterPro" id="IPR017853">
    <property type="entry name" value="GH"/>
</dbReference>
<dbReference type="SUPFAM" id="SSF51445">
    <property type="entry name" value="(Trans)glycosidases"/>
    <property type="match status" value="1"/>
</dbReference>
<evidence type="ECO:0000313" key="4">
    <source>
        <dbReference type="EMBL" id="PSJ58641.1"/>
    </source>
</evidence>
<accession>A0A2P7S883</accession>
<organism evidence="4 5">
    <name type="scientific">Pseudaminobacter soli</name>
    <name type="common">ex Li et al. 2025</name>
    <dbReference type="NCBI Taxonomy" id="1295366"/>
    <lineage>
        <taxon>Bacteria</taxon>
        <taxon>Pseudomonadati</taxon>
        <taxon>Pseudomonadota</taxon>
        <taxon>Alphaproteobacteria</taxon>
        <taxon>Hyphomicrobiales</taxon>
        <taxon>Phyllobacteriaceae</taxon>
        <taxon>Pseudaminobacter</taxon>
    </lineage>
</organism>
<sequence length="478" mass="53044">MFRQLTLAIGALLALSTTASAELLWGVNGHPFNAYPGVSIERQLDYVKDLGMKSYRVNISGPSSIDVLAALVREGKKRGVEILPVITPGLDLDKEDVDALYEKARKLAFMLGSRFKGQIGVWELGNELENYAIIQPCETRDDGTQYSCEWGPAGGDSPLDYFGPRWKKASAVLKGLSVGMKQADPAARRAMGTAGWGHTGAFERMQQDGIEWDISVWHMYGQNPEWAFKEIARYGHPIWVTEFNNPYGSQHGEEGQVEGLTEAMKQLREFQAKYNVEAAHIYELMDETYWVPDFEAYMGLVRLTGSKAKGWAPGEPKPAYFAVRNLIRGKLLPAFPHRDCDLSATSTEESLANRQAGFAYCLVLGRQGSREEIARRASEIERGEHTFDGLLITMLRSKEFSLASSDFAMTDRDYVDFLFRWLLDRPADGQGLDSYARQLRDGSMTRANVAGGIVSSSEFAGKYAAILDMQAADSVPPG</sequence>
<feature type="domain" description="DUF4214" evidence="3">
    <location>
        <begin position="394"/>
        <end position="462"/>
    </location>
</feature>
<dbReference type="EMBL" id="PXYL01000010">
    <property type="protein sequence ID" value="PSJ58641.1"/>
    <property type="molecule type" value="Genomic_DNA"/>
</dbReference>
<evidence type="ECO:0000259" key="2">
    <source>
        <dbReference type="Pfam" id="PF11790"/>
    </source>
</evidence>
<proteinExistence type="predicted"/>
<evidence type="ECO:0008006" key="6">
    <source>
        <dbReference type="Google" id="ProtNLM"/>
    </source>
</evidence>
<dbReference type="OrthoDB" id="8038234at2"/>
<dbReference type="Proteomes" id="UP000240653">
    <property type="component" value="Unassembled WGS sequence"/>
</dbReference>